<protein>
    <recommendedName>
        <fullName evidence="3">DNA-3-methyladenine glycosylase II</fullName>
        <ecNumber evidence="3">3.2.2.21</ecNumber>
    </recommendedName>
</protein>
<reference evidence="8" key="1">
    <citation type="submission" date="2012-06" db="EMBL/GenBank/DDBJ databases">
        <title>The complete genome of Flexibacter litoralis DSM 6794.</title>
        <authorList>
            <person name="Lucas S."/>
            <person name="Copeland A."/>
            <person name="Lapidus A."/>
            <person name="Glavina del Rio T."/>
            <person name="Dalin E."/>
            <person name="Tice H."/>
            <person name="Bruce D."/>
            <person name="Goodwin L."/>
            <person name="Pitluck S."/>
            <person name="Peters L."/>
            <person name="Ovchinnikova G."/>
            <person name="Lu M."/>
            <person name="Kyrpides N."/>
            <person name="Mavromatis K."/>
            <person name="Ivanova N."/>
            <person name="Brettin T."/>
            <person name="Detter J.C."/>
            <person name="Han C."/>
            <person name="Larimer F."/>
            <person name="Land M."/>
            <person name="Hauser L."/>
            <person name="Markowitz V."/>
            <person name="Cheng J.-F."/>
            <person name="Hugenholtz P."/>
            <person name="Woyke T."/>
            <person name="Wu D."/>
            <person name="Spring S."/>
            <person name="Lang E."/>
            <person name="Kopitz M."/>
            <person name="Brambilla E."/>
            <person name="Klenk H.-P."/>
            <person name="Eisen J.A."/>
        </authorList>
    </citation>
    <scope>NUCLEOTIDE SEQUENCE [LARGE SCALE GENOMIC DNA]</scope>
    <source>
        <strain evidence="8">ATCC 23117 / DSM 6794 / NBRC 15988 / NCIMB 1366 / Sio-4</strain>
    </source>
</reference>
<evidence type="ECO:0000256" key="1">
    <source>
        <dbReference type="ARBA" id="ARBA00000086"/>
    </source>
</evidence>
<evidence type="ECO:0000256" key="3">
    <source>
        <dbReference type="ARBA" id="ARBA00012000"/>
    </source>
</evidence>
<comment type="catalytic activity">
    <reaction evidence="1">
        <text>Hydrolysis of alkylated DNA, releasing 3-methyladenine, 3-methylguanine, 7-methylguanine and 7-methyladenine.</text>
        <dbReference type="EC" id="3.2.2.21"/>
    </reaction>
</comment>
<dbReference type="PATRIC" id="fig|880071.3.peg.1700"/>
<dbReference type="PANTHER" id="PTHR43003:SF5">
    <property type="entry name" value="DNA-3-METHYLADENINE GLYCOSYLASE"/>
    <property type="match status" value="1"/>
</dbReference>
<evidence type="ECO:0000313" key="7">
    <source>
        <dbReference type="EMBL" id="AFM04126.1"/>
    </source>
</evidence>
<proteinExistence type="inferred from homology"/>
<gene>
    <name evidence="7" type="ordered locus">Fleli_1726</name>
</gene>
<dbReference type="Pfam" id="PF00730">
    <property type="entry name" value="HhH-GPD"/>
    <property type="match status" value="1"/>
</dbReference>
<evidence type="ECO:0000256" key="2">
    <source>
        <dbReference type="ARBA" id="ARBA00010817"/>
    </source>
</evidence>
<sequence length="237" mass="27525">MYLFKWSYVFIIFDGIKSYKSSILIDMLQKAKKHLSKDPLFIPVLESVEINTFKDLEDEGIKSEVNIMTSLIKAIVSQQLSVKAADTIYKRFLGLFDGVSPNATVLLETDIETLKSVGLSKQKITYIREVALFAQKNDISIEFINQKSNEEVIEYLTQIKGVGRWTVEMLLMFTLWRPDVFPVADLGIQQAIQKLLKTEEKGKELIKRMIIYSEKWKPYRTFAAMYLWKWKDNSNSK</sequence>
<dbReference type="GO" id="GO:0032131">
    <property type="term" value="F:alkylated DNA binding"/>
    <property type="evidence" value="ECO:0007669"/>
    <property type="project" value="TreeGrafter"/>
</dbReference>
<keyword evidence="7" id="KW-0378">Hydrolase</keyword>
<dbReference type="Proteomes" id="UP000006054">
    <property type="component" value="Chromosome"/>
</dbReference>
<dbReference type="STRING" id="880071.Fleli_1726"/>
<name>I4AJJ1_BERLS</name>
<dbReference type="AlphaFoldDB" id="I4AJJ1"/>
<dbReference type="EMBL" id="CP003345">
    <property type="protein sequence ID" value="AFM04126.1"/>
    <property type="molecule type" value="Genomic_DNA"/>
</dbReference>
<dbReference type="GO" id="GO:0006285">
    <property type="term" value="P:base-excision repair, AP site formation"/>
    <property type="evidence" value="ECO:0007669"/>
    <property type="project" value="TreeGrafter"/>
</dbReference>
<keyword evidence="4" id="KW-0227">DNA damage</keyword>
<dbReference type="eggNOG" id="COG0122">
    <property type="taxonomic scope" value="Bacteria"/>
</dbReference>
<dbReference type="InterPro" id="IPR011257">
    <property type="entry name" value="DNA_glycosylase"/>
</dbReference>
<dbReference type="Gene3D" id="1.10.1670.40">
    <property type="match status" value="1"/>
</dbReference>
<dbReference type="GO" id="GO:0032993">
    <property type="term" value="C:protein-DNA complex"/>
    <property type="evidence" value="ECO:0007669"/>
    <property type="project" value="TreeGrafter"/>
</dbReference>
<comment type="similarity">
    <text evidence="2">Belongs to the alkylbase DNA glycosidase AlkA family.</text>
</comment>
<dbReference type="CDD" id="cd00056">
    <property type="entry name" value="ENDO3c"/>
    <property type="match status" value="1"/>
</dbReference>
<dbReference type="EC" id="3.2.2.21" evidence="3"/>
<dbReference type="GO" id="GO:0006307">
    <property type="term" value="P:DNA alkylation repair"/>
    <property type="evidence" value="ECO:0007669"/>
    <property type="project" value="TreeGrafter"/>
</dbReference>
<keyword evidence="8" id="KW-1185">Reference proteome</keyword>
<dbReference type="InterPro" id="IPR051912">
    <property type="entry name" value="Alkylbase_DNA_Glycosylase/TA"/>
</dbReference>
<dbReference type="GO" id="GO:0008725">
    <property type="term" value="F:DNA-3-methyladenine glycosylase activity"/>
    <property type="evidence" value="ECO:0007669"/>
    <property type="project" value="TreeGrafter"/>
</dbReference>
<evidence type="ECO:0000259" key="6">
    <source>
        <dbReference type="SMART" id="SM00478"/>
    </source>
</evidence>
<dbReference type="SMART" id="SM00478">
    <property type="entry name" value="ENDO3c"/>
    <property type="match status" value="1"/>
</dbReference>
<keyword evidence="5" id="KW-0234">DNA repair</keyword>
<keyword evidence="7" id="KW-0326">Glycosidase</keyword>
<evidence type="ECO:0000313" key="8">
    <source>
        <dbReference type="Proteomes" id="UP000006054"/>
    </source>
</evidence>
<organism evidence="7 8">
    <name type="scientific">Bernardetia litoralis (strain ATCC 23117 / DSM 6794 / NBRC 15988 / NCIMB 1366 / Fx l1 / Sio-4)</name>
    <name type="common">Flexibacter litoralis</name>
    <dbReference type="NCBI Taxonomy" id="880071"/>
    <lineage>
        <taxon>Bacteria</taxon>
        <taxon>Pseudomonadati</taxon>
        <taxon>Bacteroidota</taxon>
        <taxon>Cytophagia</taxon>
        <taxon>Cytophagales</taxon>
        <taxon>Bernardetiaceae</taxon>
        <taxon>Bernardetia</taxon>
    </lineage>
</organism>
<dbReference type="FunFam" id="1.10.340.30:FF:000004">
    <property type="entry name" value="DNA-3-methyladenine glycosylase II"/>
    <property type="match status" value="1"/>
</dbReference>
<dbReference type="GO" id="GO:0043916">
    <property type="term" value="F:DNA-7-methylguanine glycosylase activity"/>
    <property type="evidence" value="ECO:0007669"/>
    <property type="project" value="TreeGrafter"/>
</dbReference>
<dbReference type="PANTHER" id="PTHR43003">
    <property type="entry name" value="DNA-3-METHYLADENINE GLYCOSYLASE"/>
    <property type="match status" value="1"/>
</dbReference>
<feature type="domain" description="HhH-GPD" evidence="6">
    <location>
        <begin position="76"/>
        <end position="232"/>
    </location>
</feature>
<dbReference type="KEGG" id="fli:Fleli_1726"/>
<evidence type="ECO:0000256" key="5">
    <source>
        <dbReference type="ARBA" id="ARBA00023204"/>
    </source>
</evidence>
<dbReference type="InterPro" id="IPR003265">
    <property type="entry name" value="HhH-GPD_domain"/>
</dbReference>
<accession>I4AJJ1</accession>
<dbReference type="SUPFAM" id="SSF48150">
    <property type="entry name" value="DNA-glycosylase"/>
    <property type="match status" value="1"/>
</dbReference>
<dbReference type="Gene3D" id="1.10.340.30">
    <property type="entry name" value="Hypothetical protein, domain 2"/>
    <property type="match status" value="1"/>
</dbReference>
<dbReference type="HOGENOM" id="CLU_000445_72_5_10"/>
<evidence type="ECO:0000256" key="4">
    <source>
        <dbReference type="ARBA" id="ARBA00022763"/>
    </source>
</evidence>
<dbReference type="RefSeq" id="WP_014797581.1">
    <property type="nucleotide sequence ID" value="NC_018018.1"/>
</dbReference>